<dbReference type="PANTHER" id="PTHR46519:SF3">
    <property type="entry name" value="RING_U-BOX SUPERFAMILY PROTEIN"/>
    <property type="match status" value="1"/>
</dbReference>
<dbReference type="CDD" id="cd16647">
    <property type="entry name" value="mRING-HC-C3HC5_NEU1"/>
    <property type="match status" value="1"/>
</dbReference>
<dbReference type="PANTHER" id="PTHR46519">
    <property type="entry name" value="RING/U-BOX SUPERFAMILY PROTEIN"/>
    <property type="match status" value="1"/>
</dbReference>
<evidence type="ECO:0000313" key="6">
    <source>
        <dbReference type="Proteomes" id="UP000241394"/>
    </source>
</evidence>
<name>A0A2R6P7C2_ACTCC</name>
<dbReference type="Proteomes" id="UP000241394">
    <property type="component" value="Chromosome LG28"/>
</dbReference>
<dbReference type="STRING" id="1590841.A0A2R6P7C2"/>
<keyword evidence="1" id="KW-0479">Metal-binding</keyword>
<protein>
    <submittedName>
        <fullName evidence="5">Protein neuralized like</fullName>
    </submittedName>
</protein>
<dbReference type="Gene3D" id="3.30.40.10">
    <property type="entry name" value="Zinc/RING finger domain, C3HC4 (zinc finger)"/>
    <property type="match status" value="1"/>
</dbReference>
<reference evidence="6" key="2">
    <citation type="journal article" date="2018" name="BMC Genomics">
        <title>A manually annotated Actinidia chinensis var. chinensis (kiwifruit) genome highlights the challenges associated with draft genomes and gene prediction in plants.</title>
        <authorList>
            <person name="Pilkington S.M."/>
            <person name="Crowhurst R."/>
            <person name="Hilario E."/>
            <person name="Nardozza S."/>
            <person name="Fraser L."/>
            <person name="Peng Y."/>
            <person name="Gunaseelan K."/>
            <person name="Simpson R."/>
            <person name="Tahir J."/>
            <person name="Deroles S.C."/>
            <person name="Templeton K."/>
            <person name="Luo Z."/>
            <person name="Davy M."/>
            <person name="Cheng C."/>
            <person name="McNeilage M."/>
            <person name="Scaglione D."/>
            <person name="Liu Y."/>
            <person name="Zhang Q."/>
            <person name="Datson P."/>
            <person name="De Silva N."/>
            <person name="Gardiner S.E."/>
            <person name="Bassett H."/>
            <person name="Chagne D."/>
            <person name="McCallum J."/>
            <person name="Dzierzon H."/>
            <person name="Deng C."/>
            <person name="Wang Y.Y."/>
            <person name="Barron L."/>
            <person name="Manako K."/>
            <person name="Bowen J."/>
            <person name="Foster T.M."/>
            <person name="Erridge Z.A."/>
            <person name="Tiffin H."/>
            <person name="Waite C.N."/>
            <person name="Davies K.M."/>
            <person name="Grierson E.P."/>
            <person name="Laing W.A."/>
            <person name="Kirk R."/>
            <person name="Chen X."/>
            <person name="Wood M."/>
            <person name="Montefiori M."/>
            <person name="Brummell D.A."/>
            <person name="Schwinn K.E."/>
            <person name="Catanach A."/>
            <person name="Fullerton C."/>
            <person name="Li D."/>
            <person name="Meiyalaghan S."/>
            <person name="Nieuwenhuizen N."/>
            <person name="Read N."/>
            <person name="Prakash R."/>
            <person name="Hunter D."/>
            <person name="Zhang H."/>
            <person name="McKenzie M."/>
            <person name="Knabel M."/>
            <person name="Harris A."/>
            <person name="Allan A.C."/>
            <person name="Gleave A."/>
            <person name="Chen A."/>
            <person name="Janssen B.J."/>
            <person name="Plunkett B."/>
            <person name="Ampomah-Dwamena C."/>
            <person name="Voogd C."/>
            <person name="Leif D."/>
            <person name="Lafferty D."/>
            <person name="Souleyre E.J.F."/>
            <person name="Varkonyi-Gasic E."/>
            <person name="Gambi F."/>
            <person name="Hanley J."/>
            <person name="Yao J.L."/>
            <person name="Cheung J."/>
            <person name="David K.M."/>
            <person name="Warren B."/>
            <person name="Marsh K."/>
            <person name="Snowden K.C."/>
            <person name="Lin-Wang K."/>
            <person name="Brian L."/>
            <person name="Martinez-Sanchez M."/>
            <person name="Wang M."/>
            <person name="Ileperuma N."/>
            <person name="Macnee N."/>
            <person name="Campin R."/>
            <person name="McAtee P."/>
            <person name="Drummond R.S.M."/>
            <person name="Espley R.V."/>
            <person name="Ireland H.S."/>
            <person name="Wu R."/>
            <person name="Atkinson R.G."/>
            <person name="Karunairetnam S."/>
            <person name="Bulley S."/>
            <person name="Chunkath S."/>
            <person name="Hanley Z."/>
            <person name="Storey R."/>
            <person name="Thrimawithana A.H."/>
            <person name="Thomson S."/>
            <person name="David C."/>
            <person name="Testolin R."/>
            <person name="Huang H."/>
            <person name="Hellens R.P."/>
            <person name="Schaffer R.J."/>
        </authorList>
    </citation>
    <scope>NUCLEOTIDE SEQUENCE [LARGE SCALE GENOMIC DNA]</scope>
    <source>
        <strain evidence="6">cv. Red5</strain>
    </source>
</reference>
<keyword evidence="1" id="KW-0862">Zinc</keyword>
<organism evidence="5 6">
    <name type="scientific">Actinidia chinensis var. chinensis</name>
    <name type="common">Chinese soft-hair kiwi</name>
    <dbReference type="NCBI Taxonomy" id="1590841"/>
    <lineage>
        <taxon>Eukaryota</taxon>
        <taxon>Viridiplantae</taxon>
        <taxon>Streptophyta</taxon>
        <taxon>Embryophyta</taxon>
        <taxon>Tracheophyta</taxon>
        <taxon>Spermatophyta</taxon>
        <taxon>Magnoliopsida</taxon>
        <taxon>eudicotyledons</taxon>
        <taxon>Gunneridae</taxon>
        <taxon>Pentapetalae</taxon>
        <taxon>asterids</taxon>
        <taxon>Ericales</taxon>
        <taxon>Actinidiaceae</taxon>
        <taxon>Actinidia</taxon>
    </lineage>
</organism>
<dbReference type="EMBL" id="NKQK01000028">
    <property type="protein sequence ID" value="PSR86541.1"/>
    <property type="molecule type" value="Genomic_DNA"/>
</dbReference>
<keyword evidence="2" id="KW-0175">Coiled coil</keyword>
<evidence type="ECO:0000313" key="5">
    <source>
        <dbReference type="EMBL" id="PSR86541.1"/>
    </source>
</evidence>
<feature type="region of interest" description="Disordered" evidence="3">
    <location>
        <begin position="589"/>
        <end position="616"/>
    </location>
</feature>
<gene>
    <name evidence="5" type="ORF">CEY00_Acc32163</name>
</gene>
<dbReference type="Pfam" id="PF13920">
    <property type="entry name" value="zf-C3HC4_3"/>
    <property type="match status" value="1"/>
</dbReference>
<accession>A0A2R6P7C2</accession>
<evidence type="ECO:0000256" key="2">
    <source>
        <dbReference type="SAM" id="Coils"/>
    </source>
</evidence>
<keyword evidence="6" id="KW-1185">Reference proteome</keyword>
<dbReference type="OrthoDB" id="6078042at2759"/>
<sequence>MAVAGLQNVSVINSSFHRESQSPLSSRWGNHDSRSTRASSLVQMWREIEGEHVVSNEIFQEWRNSGVRGHASDVSSVNSHSRAQWLGENECERVRLIREWVQVTSQQSGTFAGRGEERLTEIGEQIEQVRDGLVVNRSVVGARRNIRRLCGRQSLLDLLARAKLERQRELQNLLEHRPVSDFAHRNRIQSLLRGRFLQRGRLVQDEQPFSVTASELGLLRQRHSVSGLREGFFTRLDNVVHCPSSSAQSDTLSTIDIKDFINGQIQTNSAQEDLYAIHEQSEHSNGETDINELHTVLLEGNTGQHINCQEANAPEEQQVDVSENDESEQLHSSNFLPAGRRDDLGENAGGNWEENIANAWLPETSGSEVEEQNHQLVVRESFHEQYEHSGEECNMHTSLNHADCHESNTTETMHCPHPSAQEQWQESVTDNEDDDRQQAGNIEFSGWRYDNAEGTDGNQSERTADHWYQEMLGSEGEESEHLPELHEELHDNGLQEVMDNLLEEPFAQEATPVMFDSSYLPDDDNVYNSDIRELLSRRSVSNLLQSDFHQSLDNLIQSYVERQARVSVDWELDGALASQTSPPLMEHDVQQSGIHNQGPSGAAERDPFIRNSPPVAPSQAFWDQELQDDTWSQTNLHQCLGIEWEIVNDLRIDMARLQQRMNTMQRMLETCMDMQLELQRSVRQEVSAALNRSAGSTDSDDSLQMDESKWDHVRKGLCCVCCAESIDSLLYRCGHMCTCSRCADKLVRGSGKCPMCRAPVVEMIRAYFIQ</sequence>
<dbReference type="InterPro" id="IPR001841">
    <property type="entry name" value="Znf_RING"/>
</dbReference>
<dbReference type="Gramene" id="PSR86541">
    <property type="protein sequence ID" value="PSR86541"/>
    <property type="gene ID" value="CEY00_Acc32163"/>
</dbReference>
<dbReference type="SUPFAM" id="SSF57850">
    <property type="entry name" value="RING/U-box"/>
    <property type="match status" value="1"/>
</dbReference>
<dbReference type="AlphaFoldDB" id="A0A2R6P7C2"/>
<feature type="region of interest" description="Disordered" evidence="3">
    <location>
        <begin position="314"/>
        <end position="341"/>
    </location>
</feature>
<feature type="region of interest" description="Disordered" evidence="3">
    <location>
        <begin position="410"/>
        <end position="462"/>
    </location>
</feature>
<keyword evidence="1" id="KW-0863">Zinc-finger</keyword>
<feature type="compositionally biased region" description="Polar residues" evidence="3">
    <location>
        <begin position="590"/>
        <end position="599"/>
    </location>
</feature>
<feature type="coiled-coil region" evidence="2">
    <location>
        <begin position="647"/>
        <end position="674"/>
    </location>
</feature>
<dbReference type="InParanoid" id="A0A2R6P7C2"/>
<reference evidence="5 6" key="1">
    <citation type="submission" date="2017-07" db="EMBL/GenBank/DDBJ databases">
        <title>An improved, manually edited Actinidia chinensis var. chinensis (kiwifruit) genome highlights the challenges associated with draft genomes and gene prediction in plants.</title>
        <authorList>
            <person name="Pilkington S."/>
            <person name="Crowhurst R."/>
            <person name="Hilario E."/>
            <person name="Nardozza S."/>
            <person name="Fraser L."/>
            <person name="Peng Y."/>
            <person name="Gunaseelan K."/>
            <person name="Simpson R."/>
            <person name="Tahir J."/>
            <person name="Deroles S."/>
            <person name="Templeton K."/>
            <person name="Luo Z."/>
            <person name="Davy M."/>
            <person name="Cheng C."/>
            <person name="Mcneilage M."/>
            <person name="Scaglione D."/>
            <person name="Liu Y."/>
            <person name="Zhang Q."/>
            <person name="Datson P."/>
            <person name="De Silva N."/>
            <person name="Gardiner S."/>
            <person name="Bassett H."/>
            <person name="Chagne D."/>
            <person name="Mccallum J."/>
            <person name="Dzierzon H."/>
            <person name="Deng C."/>
            <person name="Wang Y.-Y."/>
            <person name="Barron N."/>
            <person name="Manako K."/>
            <person name="Bowen J."/>
            <person name="Foster T."/>
            <person name="Erridge Z."/>
            <person name="Tiffin H."/>
            <person name="Waite C."/>
            <person name="Davies K."/>
            <person name="Grierson E."/>
            <person name="Laing W."/>
            <person name="Kirk R."/>
            <person name="Chen X."/>
            <person name="Wood M."/>
            <person name="Montefiori M."/>
            <person name="Brummell D."/>
            <person name="Schwinn K."/>
            <person name="Catanach A."/>
            <person name="Fullerton C."/>
            <person name="Li D."/>
            <person name="Meiyalaghan S."/>
            <person name="Nieuwenhuizen N."/>
            <person name="Read N."/>
            <person name="Prakash R."/>
            <person name="Hunter D."/>
            <person name="Zhang H."/>
            <person name="Mckenzie M."/>
            <person name="Knabel M."/>
            <person name="Harris A."/>
            <person name="Allan A."/>
            <person name="Chen A."/>
            <person name="Janssen B."/>
            <person name="Plunkett B."/>
            <person name="Dwamena C."/>
            <person name="Voogd C."/>
            <person name="Leif D."/>
            <person name="Lafferty D."/>
            <person name="Souleyre E."/>
            <person name="Varkonyi-Gasic E."/>
            <person name="Gambi F."/>
            <person name="Hanley J."/>
            <person name="Yao J.-L."/>
            <person name="Cheung J."/>
            <person name="David K."/>
            <person name="Warren B."/>
            <person name="Marsh K."/>
            <person name="Snowden K."/>
            <person name="Lin-Wang K."/>
            <person name="Brian L."/>
            <person name="Martinez-Sanchez M."/>
            <person name="Wang M."/>
            <person name="Ileperuma N."/>
            <person name="Macnee N."/>
            <person name="Campin R."/>
            <person name="Mcatee P."/>
            <person name="Drummond R."/>
            <person name="Espley R."/>
            <person name="Ireland H."/>
            <person name="Wu R."/>
            <person name="Atkinson R."/>
            <person name="Karunairetnam S."/>
            <person name="Bulley S."/>
            <person name="Chunkath S."/>
            <person name="Hanley Z."/>
            <person name="Storey R."/>
            <person name="Thrimawithana A."/>
            <person name="Thomson S."/>
            <person name="David C."/>
            <person name="Testolin R."/>
        </authorList>
    </citation>
    <scope>NUCLEOTIDE SEQUENCE [LARGE SCALE GENOMIC DNA]</scope>
    <source>
        <strain evidence="6">cv. Red5</strain>
        <tissue evidence="5">Young leaf</tissue>
    </source>
</reference>
<proteinExistence type="predicted"/>
<comment type="caution">
    <text evidence="5">The sequence shown here is derived from an EMBL/GenBank/DDBJ whole genome shotgun (WGS) entry which is preliminary data.</text>
</comment>
<evidence type="ECO:0000256" key="3">
    <source>
        <dbReference type="SAM" id="MobiDB-lite"/>
    </source>
</evidence>
<dbReference type="GO" id="GO:0008270">
    <property type="term" value="F:zinc ion binding"/>
    <property type="evidence" value="ECO:0007669"/>
    <property type="project" value="UniProtKB-KW"/>
</dbReference>
<dbReference type="InterPro" id="IPR013083">
    <property type="entry name" value="Znf_RING/FYVE/PHD"/>
</dbReference>
<evidence type="ECO:0000259" key="4">
    <source>
        <dbReference type="PROSITE" id="PS50089"/>
    </source>
</evidence>
<evidence type="ECO:0000256" key="1">
    <source>
        <dbReference type="PROSITE-ProRule" id="PRU00175"/>
    </source>
</evidence>
<feature type="domain" description="RING-type" evidence="4">
    <location>
        <begin position="718"/>
        <end position="757"/>
    </location>
</feature>
<dbReference type="OMA" id="YADQNEW"/>
<dbReference type="PROSITE" id="PS50089">
    <property type="entry name" value="ZF_RING_2"/>
    <property type="match status" value="1"/>
</dbReference>